<gene>
    <name evidence="1" type="ORF">NA56DRAFT_696466</name>
</gene>
<evidence type="ECO:0000313" key="1">
    <source>
        <dbReference type="EMBL" id="PMD28685.1"/>
    </source>
</evidence>
<dbReference type="EMBL" id="KZ613464">
    <property type="protein sequence ID" value="PMD28685.1"/>
    <property type="molecule type" value="Genomic_DNA"/>
</dbReference>
<keyword evidence="2" id="KW-1185">Reference proteome</keyword>
<dbReference type="OrthoDB" id="432483at2759"/>
<reference evidence="1 2" key="1">
    <citation type="submission" date="2016-05" db="EMBL/GenBank/DDBJ databases">
        <title>A degradative enzymes factory behind the ericoid mycorrhizal symbiosis.</title>
        <authorList>
            <consortium name="DOE Joint Genome Institute"/>
            <person name="Martino E."/>
            <person name="Morin E."/>
            <person name="Grelet G."/>
            <person name="Kuo A."/>
            <person name="Kohler A."/>
            <person name="Daghino S."/>
            <person name="Barry K."/>
            <person name="Choi C."/>
            <person name="Cichocki N."/>
            <person name="Clum A."/>
            <person name="Copeland A."/>
            <person name="Hainaut M."/>
            <person name="Haridas S."/>
            <person name="Labutti K."/>
            <person name="Lindquist E."/>
            <person name="Lipzen A."/>
            <person name="Khouja H.-R."/>
            <person name="Murat C."/>
            <person name="Ohm R."/>
            <person name="Olson A."/>
            <person name="Spatafora J."/>
            <person name="Veneault-Fourrey C."/>
            <person name="Henrissat B."/>
            <person name="Grigoriev I."/>
            <person name="Martin F."/>
            <person name="Perotto S."/>
        </authorList>
    </citation>
    <scope>NUCLEOTIDE SEQUENCE [LARGE SCALE GENOMIC DNA]</scope>
    <source>
        <strain evidence="1 2">UAMH 7357</strain>
    </source>
</reference>
<accession>A0A2J6QQZ2</accession>
<name>A0A2J6QQZ2_9HELO</name>
<dbReference type="AlphaFoldDB" id="A0A2J6QQZ2"/>
<organism evidence="1 2">
    <name type="scientific">Hyaloscypha hepaticicola</name>
    <dbReference type="NCBI Taxonomy" id="2082293"/>
    <lineage>
        <taxon>Eukaryota</taxon>
        <taxon>Fungi</taxon>
        <taxon>Dikarya</taxon>
        <taxon>Ascomycota</taxon>
        <taxon>Pezizomycotina</taxon>
        <taxon>Leotiomycetes</taxon>
        <taxon>Helotiales</taxon>
        <taxon>Hyaloscyphaceae</taxon>
        <taxon>Hyaloscypha</taxon>
    </lineage>
</organism>
<evidence type="ECO:0000313" key="2">
    <source>
        <dbReference type="Proteomes" id="UP000235672"/>
    </source>
</evidence>
<sequence length="244" mass="27805">MDSFSVAAGVDGLLTSILHGSKRMSHFIDGLRGSPKDIETFLRHKLSRNNALCDWLDTHLENRLNVFEEFKVTLNTHTEVRREGTREIADILEGSITTCIYERAIRIKNKFGKQNEADPVITRDTGCRSFNLASELVRKTRTGVAQMLVFPWLDFLTAQALLVCVTPLLHRRADHQKPHEWKDNEYASATIAIDADRSGDHQRIIALYSKQITIARSTFARRFAEPTEPPDMSIRKLKTLCRAQ</sequence>
<protein>
    <submittedName>
        <fullName evidence="1">Uncharacterized protein</fullName>
    </submittedName>
</protein>
<dbReference type="Proteomes" id="UP000235672">
    <property type="component" value="Unassembled WGS sequence"/>
</dbReference>
<proteinExistence type="predicted"/>